<comment type="function">
    <text evidence="6">Catalyzes the 2'-O-methylation of the ribose of cytidine 1402 (C1402) in 16S rRNA.</text>
</comment>
<evidence type="ECO:0000256" key="2">
    <source>
        <dbReference type="ARBA" id="ARBA00022552"/>
    </source>
</evidence>
<dbReference type="InterPro" id="IPR053910">
    <property type="entry name" value="RsmI_HTH"/>
</dbReference>
<dbReference type="Gene3D" id="3.30.950.10">
    <property type="entry name" value="Methyltransferase, Cobalt-precorrin-4 Transmethylase, Domain 2"/>
    <property type="match status" value="1"/>
</dbReference>
<dbReference type="Pfam" id="PF00590">
    <property type="entry name" value="TP_methylase"/>
    <property type="match status" value="1"/>
</dbReference>
<comment type="similarity">
    <text evidence="6">Belongs to the methyltransferase superfamily. RsmI family.</text>
</comment>
<keyword evidence="1 6" id="KW-0963">Cytoplasm</keyword>
<evidence type="ECO:0000259" key="8">
    <source>
        <dbReference type="Pfam" id="PF23016"/>
    </source>
</evidence>
<feature type="domain" description="RsmI HTH" evidence="8">
    <location>
        <begin position="242"/>
        <end position="285"/>
    </location>
</feature>
<dbReference type="EC" id="2.1.1.198" evidence="6"/>
<dbReference type="FunFam" id="3.30.950.10:FF:000002">
    <property type="entry name" value="Ribosomal RNA small subunit methyltransferase I"/>
    <property type="match status" value="1"/>
</dbReference>
<dbReference type="EMBL" id="NTJD01000007">
    <property type="protein sequence ID" value="PCD76141.1"/>
    <property type="molecule type" value="Genomic_DNA"/>
</dbReference>
<dbReference type="PANTHER" id="PTHR46111">
    <property type="entry name" value="RIBOSOMAL RNA SMALL SUBUNIT METHYLTRANSFERASE I"/>
    <property type="match status" value="1"/>
</dbReference>
<keyword evidence="2 6" id="KW-0698">rRNA processing</keyword>
<keyword evidence="5 6" id="KW-0949">S-adenosyl-L-methionine</keyword>
<sequence length="289" mass="31818">MHDRERAGGTLPPGLHFIATPIGAARDITLRALDILRDADVIAAEDTRTLRHLMEIHGVPLAGRPLVAYHDHNGEAARPRILRALEEGKTVVYASEAGTPLVADPGYQLGRAAIEAGFPVHAAPGPSAVLCALTVSGLPSDRFLFAGFPPNTQSARRKWLREFAPVPATLIFYESPKRVREMLGDLVEELGPERQAALCRELTKRFEEVRRGSLQELLQGLEEAPVKGEIVVLVDRERNRKADPAAVEAALRQRLETMRLKDAAREVAEEFGLPKRDVYQLGLALEDKE</sequence>
<dbReference type="CDD" id="cd11648">
    <property type="entry name" value="RsmI"/>
    <property type="match status" value="1"/>
</dbReference>
<proteinExistence type="inferred from homology"/>
<evidence type="ECO:0000256" key="3">
    <source>
        <dbReference type="ARBA" id="ARBA00022603"/>
    </source>
</evidence>
<dbReference type="Proteomes" id="UP000243507">
    <property type="component" value="Unassembled WGS sequence"/>
</dbReference>
<evidence type="ECO:0000313" key="10">
    <source>
        <dbReference type="Proteomes" id="UP000243507"/>
    </source>
</evidence>
<organism evidence="9 10">
    <name type="scientific">Pseudothioclava arenosa</name>
    <dbReference type="NCBI Taxonomy" id="1795308"/>
    <lineage>
        <taxon>Bacteria</taxon>
        <taxon>Pseudomonadati</taxon>
        <taxon>Pseudomonadota</taxon>
        <taxon>Alphaproteobacteria</taxon>
        <taxon>Rhodobacterales</taxon>
        <taxon>Paracoccaceae</taxon>
        <taxon>Pseudothioclava</taxon>
    </lineage>
</organism>
<dbReference type="InterPro" id="IPR000878">
    <property type="entry name" value="4pyrrol_Mease"/>
</dbReference>
<keyword evidence="3 6" id="KW-0489">Methyltransferase</keyword>
<dbReference type="GO" id="GO:0005737">
    <property type="term" value="C:cytoplasm"/>
    <property type="evidence" value="ECO:0007669"/>
    <property type="project" value="UniProtKB-SubCell"/>
</dbReference>
<evidence type="ECO:0000256" key="6">
    <source>
        <dbReference type="HAMAP-Rule" id="MF_01877"/>
    </source>
</evidence>
<dbReference type="InterPro" id="IPR014777">
    <property type="entry name" value="4pyrrole_Mease_sub1"/>
</dbReference>
<gene>
    <name evidence="6 9" type="primary">rsmI</name>
    <name evidence="9" type="ORF">CLN94_09930</name>
</gene>
<dbReference type="SUPFAM" id="SSF53790">
    <property type="entry name" value="Tetrapyrrole methylase"/>
    <property type="match status" value="1"/>
</dbReference>
<dbReference type="PIRSF" id="PIRSF005917">
    <property type="entry name" value="MTase_YraL"/>
    <property type="match status" value="1"/>
</dbReference>
<dbReference type="NCBIfam" id="TIGR00096">
    <property type="entry name" value="16S rRNA (cytidine(1402)-2'-O)-methyltransferase"/>
    <property type="match status" value="1"/>
</dbReference>
<dbReference type="InterPro" id="IPR035996">
    <property type="entry name" value="4pyrrol_Methylase_sf"/>
</dbReference>
<dbReference type="InterPro" id="IPR014776">
    <property type="entry name" value="4pyrrole_Mease_sub2"/>
</dbReference>
<keyword evidence="10" id="KW-1185">Reference proteome</keyword>
<dbReference type="HAMAP" id="MF_01877">
    <property type="entry name" value="16SrRNA_methyltr_I"/>
    <property type="match status" value="1"/>
</dbReference>
<keyword evidence="4 6" id="KW-0808">Transferase</keyword>
<dbReference type="RefSeq" id="WP_096433740.1">
    <property type="nucleotide sequence ID" value="NZ_NTJD01000007.1"/>
</dbReference>
<dbReference type="GO" id="GO:0070677">
    <property type="term" value="F:rRNA (cytosine-2'-O-)-methyltransferase activity"/>
    <property type="evidence" value="ECO:0007669"/>
    <property type="project" value="UniProtKB-UniRule"/>
</dbReference>
<evidence type="ECO:0000259" key="7">
    <source>
        <dbReference type="Pfam" id="PF00590"/>
    </source>
</evidence>
<evidence type="ECO:0000313" key="9">
    <source>
        <dbReference type="EMBL" id="PCD76141.1"/>
    </source>
</evidence>
<dbReference type="AlphaFoldDB" id="A0A2A4CLM3"/>
<name>A0A2A4CLM3_9RHOB</name>
<evidence type="ECO:0000256" key="4">
    <source>
        <dbReference type="ARBA" id="ARBA00022679"/>
    </source>
</evidence>
<dbReference type="Gene3D" id="3.40.1010.10">
    <property type="entry name" value="Cobalt-precorrin-4 Transmethylase, Domain 1"/>
    <property type="match status" value="1"/>
</dbReference>
<dbReference type="Pfam" id="PF23016">
    <property type="entry name" value="RsmI_C"/>
    <property type="match status" value="1"/>
</dbReference>
<evidence type="ECO:0000256" key="1">
    <source>
        <dbReference type="ARBA" id="ARBA00022490"/>
    </source>
</evidence>
<dbReference type="OrthoDB" id="9809084at2"/>
<protein>
    <recommendedName>
        <fullName evidence="6">Ribosomal RNA small subunit methyltransferase I</fullName>
        <ecNumber evidence="6">2.1.1.198</ecNumber>
    </recommendedName>
    <alternativeName>
        <fullName evidence="6">16S rRNA 2'-O-ribose C1402 methyltransferase</fullName>
    </alternativeName>
    <alternativeName>
        <fullName evidence="6">rRNA (cytidine-2'-O-)-methyltransferase RsmI</fullName>
    </alternativeName>
</protein>
<accession>A0A2A4CLM3</accession>
<dbReference type="PANTHER" id="PTHR46111:SF1">
    <property type="entry name" value="RIBOSOMAL RNA SMALL SUBUNIT METHYLTRANSFERASE I"/>
    <property type="match status" value="1"/>
</dbReference>
<comment type="subcellular location">
    <subcellularLocation>
        <location evidence="6">Cytoplasm</location>
    </subcellularLocation>
</comment>
<reference evidence="9 10" key="1">
    <citation type="submission" date="2017-09" db="EMBL/GenBank/DDBJ databases">
        <title>A multilocus sequence analysis scheme for characterization of bacteria in the genus Thioclava.</title>
        <authorList>
            <person name="Liu Y."/>
            <person name="Shao Z."/>
        </authorList>
    </citation>
    <scope>NUCLEOTIDE SEQUENCE [LARGE SCALE GENOMIC DNA]</scope>
    <source>
        <strain evidence="9 10">CAU 1312</strain>
    </source>
</reference>
<feature type="domain" description="Tetrapyrrole methylase" evidence="7">
    <location>
        <begin position="15"/>
        <end position="217"/>
    </location>
</feature>
<comment type="catalytic activity">
    <reaction evidence="6">
        <text>cytidine(1402) in 16S rRNA + S-adenosyl-L-methionine = 2'-O-methylcytidine(1402) in 16S rRNA + S-adenosyl-L-homocysteine + H(+)</text>
        <dbReference type="Rhea" id="RHEA:42924"/>
        <dbReference type="Rhea" id="RHEA-COMP:10285"/>
        <dbReference type="Rhea" id="RHEA-COMP:10286"/>
        <dbReference type="ChEBI" id="CHEBI:15378"/>
        <dbReference type="ChEBI" id="CHEBI:57856"/>
        <dbReference type="ChEBI" id="CHEBI:59789"/>
        <dbReference type="ChEBI" id="CHEBI:74495"/>
        <dbReference type="ChEBI" id="CHEBI:82748"/>
        <dbReference type="EC" id="2.1.1.198"/>
    </reaction>
</comment>
<evidence type="ECO:0000256" key="5">
    <source>
        <dbReference type="ARBA" id="ARBA00022691"/>
    </source>
</evidence>
<comment type="caution">
    <text evidence="9">The sequence shown here is derived from an EMBL/GenBank/DDBJ whole genome shotgun (WGS) entry which is preliminary data.</text>
</comment>
<dbReference type="InterPro" id="IPR008189">
    <property type="entry name" value="rRNA_ssu_MeTfrase_I"/>
</dbReference>